<dbReference type="CDD" id="cd02209">
    <property type="entry name" value="cupin_XRE_C"/>
    <property type="match status" value="1"/>
</dbReference>
<dbReference type="InterPro" id="IPR011051">
    <property type="entry name" value="RmlC_Cupin_sf"/>
</dbReference>
<evidence type="ECO:0000313" key="4">
    <source>
        <dbReference type="Proteomes" id="UP000576645"/>
    </source>
</evidence>
<dbReference type="CDD" id="cd00093">
    <property type="entry name" value="HTH_XRE"/>
    <property type="match status" value="1"/>
</dbReference>
<dbReference type="InterPro" id="IPR010982">
    <property type="entry name" value="Lambda_DNA-bd_dom_sf"/>
</dbReference>
<accession>A0AAP7DBG7</accession>
<name>A0AAP7DBG7_9VIBR</name>
<dbReference type="GO" id="GO:0003677">
    <property type="term" value="F:DNA binding"/>
    <property type="evidence" value="ECO:0007669"/>
    <property type="project" value="UniProtKB-KW"/>
</dbReference>
<dbReference type="AlphaFoldDB" id="A0AAP7DBG7"/>
<evidence type="ECO:0000256" key="1">
    <source>
        <dbReference type="ARBA" id="ARBA00023125"/>
    </source>
</evidence>
<dbReference type="InterPro" id="IPR001387">
    <property type="entry name" value="Cro/C1-type_HTH"/>
</dbReference>
<dbReference type="RefSeq" id="WP_216610403.1">
    <property type="nucleotide sequence ID" value="NZ_VTXP01000002.1"/>
</dbReference>
<feature type="domain" description="HTH cro/C1-type" evidence="2">
    <location>
        <begin position="26"/>
        <end position="80"/>
    </location>
</feature>
<proteinExistence type="predicted"/>
<dbReference type="PANTHER" id="PTHR46797">
    <property type="entry name" value="HTH-TYPE TRANSCRIPTIONAL REGULATOR"/>
    <property type="match status" value="1"/>
</dbReference>
<dbReference type="SUPFAM" id="SSF47413">
    <property type="entry name" value="lambda repressor-like DNA-binding domains"/>
    <property type="match status" value="1"/>
</dbReference>
<dbReference type="PANTHER" id="PTHR46797:SF1">
    <property type="entry name" value="METHYLPHOSPHONATE SYNTHASE"/>
    <property type="match status" value="1"/>
</dbReference>
<evidence type="ECO:0000259" key="2">
    <source>
        <dbReference type="PROSITE" id="PS50943"/>
    </source>
</evidence>
<dbReference type="Pfam" id="PF01381">
    <property type="entry name" value="HTH_3"/>
    <property type="match status" value="1"/>
</dbReference>
<dbReference type="InterPro" id="IPR013096">
    <property type="entry name" value="Cupin_2"/>
</dbReference>
<dbReference type="SMART" id="SM00530">
    <property type="entry name" value="HTH_XRE"/>
    <property type="match status" value="1"/>
</dbReference>
<gene>
    <name evidence="3" type="ORF">F0238_03025</name>
</gene>
<dbReference type="GO" id="GO:0005829">
    <property type="term" value="C:cytosol"/>
    <property type="evidence" value="ECO:0007669"/>
    <property type="project" value="TreeGrafter"/>
</dbReference>
<comment type="caution">
    <text evidence="3">The sequence shown here is derived from an EMBL/GenBank/DDBJ whole genome shotgun (WGS) entry which is preliminary data.</text>
</comment>
<dbReference type="Gene3D" id="2.60.120.10">
    <property type="entry name" value="Jelly Rolls"/>
    <property type="match status" value="1"/>
</dbReference>
<dbReference type="SUPFAM" id="SSF51182">
    <property type="entry name" value="RmlC-like cupins"/>
    <property type="match status" value="1"/>
</dbReference>
<keyword evidence="1" id="KW-0238">DNA-binding</keyword>
<protein>
    <submittedName>
        <fullName evidence="3">Helix-turn-helix transcriptional regulator</fullName>
    </submittedName>
</protein>
<dbReference type="PROSITE" id="PS50943">
    <property type="entry name" value="HTH_CROC1"/>
    <property type="match status" value="1"/>
</dbReference>
<dbReference type="InterPro" id="IPR050807">
    <property type="entry name" value="TransReg_Diox_bact_type"/>
</dbReference>
<dbReference type="Proteomes" id="UP000576645">
    <property type="component" value="Unassembled WGS sequence"/>
</dbReference>
<dbReference type="EMBL" id="VTXP01000002">
    <property type="protein sequence ID" value="NOJ21698.1"/>
    <property type="molecule type" value="Genomic_DNA"/>
</dbReference>
<evidence type="ECO:0000313" key="3">
    <source>
        <dbReference type="EMBL" id="NOJ21698.1"/>
    </source>
</evidence>
<dbReference type="GO" id="GO:0003700">
    <property type="term" value="F:DNA-binding transcription factor activity"/>
    <property type="evidence" value="ECO:0007669"/>
    <property type="project" value="TreeGrafter"/>
</dbReference>
<organism evidence="3 4">
    <name type="scientific">Vibrio coralliilyticus</name>
    <dbReference type="NCBI Taxonomy" id="190893"/>
    <lineage>
        <taxon>Bacteria</taxon>
        <taxon>Pseudomonadati</taxon>
        <taxon>Pseudomonadota</taxon>
        <taxon>Gammaproteobacteria</taxon>
        <taxon>Vibrionales</taxon>
        <taxon>Vibrionaceae</taxon>
        <taxon>Vibrio</taxon>
    </lineage>
</organism>
<dbReference type="Gene3D" id="1.10.260.40">
    <property type="entry name" value="lambda repressor-like DNA-binding domains"/>
    <property type="match status" value="1"/>
</dbReference>
<reference evidence="3 4" key="1">
    <citation type="submission" date="2019-09" db="EMBL/GenBank/DDBJ databases">
        <title>Draft genome sequencing and comparative genomics of hatchery-associated Vibrios.</title>
        <authorList>
            <person name="Kehlet-Delgado H."/>
            <person name="Mueller R.S."/>
        </authorList>
    </citation>
    <scope>NUCLEOTIDE SEQUENCE [LARGE SCALE GENOMIC DNA]</scope>
    <source>
        <strain evidence="3 4">09-121-3</strain>
    </source>
</reference>
<dbReference type="Pfam" id="PF07883">
    <property type="entry name" value="Cupin_2"/>
    <property type="match status" value="1"/>
</dbReference>
<dbReference type="InterPro" id="IPR014710">
    <property type="entry name" value="RmlC-like_jellyroll"/>
</dbReference>
<sequence length="196" mass="21618">MNGNTLTRESVVDQSKPPIEQIAATLNAERLNAGLSIAEVARRANIAKSTLSQLENGVGNPSIETLWSICVVLDIPFSRLIETPAPTTKVIRYGKGVSVFSERKDYRAVLLAASPANACRDIYWIEVKPGQPFISEPHHPGVVEHVVIVKGRAKLGLQSDPHELEEGDYISYPGDLPHMFEALEEDTRAMLISEYR</sequence>